<comment type="caution">
    <text evidence="2">The sequence shown here is derived from an EMBL/GenBank/DDBJ whole genome shotgun (WGS) entry which is preliminary data.</text>
</comment>
<protein>
    <submittedName>
        <fullName evidence="2">Uncharacterized protein</fullName>
    </submittedName>
</protein>
<gene>
    <name evidence="2" type="ORF">SEV965_LOCUS39145</name>
</gene>
<dbReference type="Proteomes" id="UP000663889">
    <property type="component" value="Unassembled WGS sequence"/>
</dbReference>
<proteinExistence type="predicted"/>
<evidence type="ECO:0000313" key="2">
    <source>
        <dbReference type="EMBL" id="CAF1560870.1"/>
    </source>
</evidence>
<feature type="compositionally biased region" description="Basic and acidic residues" evidence="1">
    <location>
        <begin position="20"/>
        <end position="35"/>
    </location>
</feature>
<dbReference type="EMBL" id="CAJNOU010012203">
    <property type="protein sequence ID" value="CAF1560870.1"/>
    <property type="molecule type" value="Genomic_DNA"/>
</dbReference>
<sequence>VKVRGGGQAAGSVKVPGGDKGVKCLKPDTSFKGDDNNTNAKGLTTDTSAHHGD</sequence>
<organism evidence="2 3">
    <name type="scientific">Rotaria sordida</name>
    <dbReference type="NCBI Taxonomy" id="392033"/>
    <lineage>
        <taxon>Eukaryota</taxon>
        <taxon>Metazoa</taxon>
        <taxon>Spiralia</taxon>
        <taxon>Gnathifera</taxon>
        <taxon>Rotifera</taxon>
        <taxon>Eurotatoria</taxon>
        <taxon>Bdelloidea</taxon>
        <taxon>Philodinida</taxon>
        <taxon>Philodinidae</taxon>
        <taxon>Rotaria</taxon>
    </lineage>
</organism>
<feature type="compositionally biased region" description="Polar residues" evidence="1">
    <location>
        <begin position="36"/>
        <end position="47"/>
    </location>
</feature>
<feature type="non-terminal residue" evidence="2">
    <location>
        <position position="1"/>
    </location>
</feature>
<reference evidence="2" key="1">
    <citation type="submission" date="2021-02" db="EMBL/GenBank/DDBJ databases">
        <authorList>
            <person name="Nowell W R."/>
        </authorList>
    </citation>
    <scope>NUCLEOTIDE SEQUENCE</scope>
</reference>
<evidence type="ECO:0000256" key="1">
    <source>
        <dbReference type="SAM" id="MobiDB-lite"/>
    </source>
</evidence>
<evidence type="ECO:0000313" key="3">
    <source>
        <dbReference type="Proteomes" id="UP000663889"/>
    </source>
</evidence>
<feature type="region of interest" description="Disordered" evidence="1">
    <location>
        <begin position="1"/>
        <end position="53"/>
    </location>
</feature>
<dbReference type="AlphaFoldDB" id="A0A815XRJ0"/>
<accession>A0A815XRJ0</accession>
<name>A0A815XRJ0_9BILA</name>